<evidence type="ECO:0000256" key="1">
    <source>
        <dbReference type="SAM" id="MobiDB-lite"/>
    </source>
</evidence>
<dbReference type="GO" id="GO:0004526">
    <property type="term" value="F:ribonuclease P activity"/>
    <property type="evidence" value="ECO:0007669"/>
    <property type="project" value="TreeGrafter"/>
</dbReference>
<reference evidence="3" key="1">
    <citation type="journal article" date="2020" name="Stud. Mycol.">
        <title>101 Dothideomycetes genomes: a test case for predicting lifestyles and emergence of pathogens.</title>
        <authorList>
            <person name="Haridas S."/>
            <person name="Albert R."/>
            <person name="Binder M."/>
            <person name="Bloem J."/>
            <person name="Labutti K."/>
            <person name="Salamov A."/>
            <person name="Andreopoulos B."/>
            <person name="Baker S."/>
            <person name="Barry K."/>
            <person name="Bills G."/>
            <person name="Bluhm B."/>
            <person name="Cannon C."/>
            <person name="Castanera R."/>
            <person name="Culley D."/>
            <person name="Daum C."/>
            <person name="Ezra D."/>
            <person name="Gonzalez J."/>
            <person name="Henrissat B."/>
            <person name="Kuo A."/>
            <person name="Liang C."/>
            <person name="Lipzen A."/>
            <person name="Lutzoni F."/>
            <person name="Magnuson J."/>
            <person name="Mondo S."/>
            <person name="Nolan M."/>
            <person name="Ohm R."/>
            <person name="Pangilinan J."/>
            <person name="Park H.-J."/>
            <person name="Ramirez L."/>
            <person name="Alfaro M."/>
            <person name="Sun H."/>
            <person name="Tritt A."/>
            <person name="Yoshinaga Y."/>
            <person name="Zwiers L.-H."/>
            <person name="Turgeon B."/>
            <person name="Goodwin S."/>
            <person name="Spatafora J."/>
            <person name="Crous P."/>
            <person name="Grigoriev I."/>
        </authorList>
    </citation>
    <scope>NUCLEOTIDE SEQUENCE</scope>
    <source>
        <strain evidence="3">CBS 690.94</strain>
    </source>
</reference>
<evidence type="ECO:0000259" key="2">
    <source>
        <dbReference type="Pfam" id="PF20976"/>
    </source>
</evidence>
<name>A0A9P4PG47_9PLEO</name>
<feature type="compositionally biased region" description="Low complexity" evidence="1">
    <location>
        <begin position="50"/>
        <end position="70"/>
    </location>
</feature>
<gene>
    <name evidence="3" type="ORF">P171DRAFT_521963</name>
</gene>
<feature type="compositionally biased region" description="Polar residues" evidence="1">
    <location>
        <begin position="29"/>
        <end position="40"/>
    </location>
</feature>
<dbReference type="OrthoDB" id="5530243at2759"/>
<dbReference type="GO" id="GO:0005655">
    <property type="term" value="C:nucleolar ribonuclease P complex"/>
    <property type="evidence" value="ECO:0007669"/>
    <property type="project" value="InterPro"/>
</dbReference>
<comment type="caution">
    <text evidence="3">The sequence shown here is derived from an EMBL/GenBank/DDBJ whole genome shotgun (WGS) entry which is preliminary data.</text>
</comment>
<keyword evidence="4" id="KW-1185">Reference proteome</keyword>
<dbReference type="InterPro" id="IPR049128">
    <property type="entry name" value="Pop8-like_dom"/>
</dbReference>
<dbReference type="Proteomes" id="UP000799764">
    <property type="component" value="Unassembled WGS sequence"/>
</dbReference>
<organism evidence="3 4">
    <name type="scientific">Karstenula rhodostoma CBS 690.94</name>
    <dbReference type="NCBI Taxonomy" id="1392251"/>
    <lineage>
        <taxon>Eukaryota</taxon>
        <taxon>Fungi</taxon>
        <taxon>Dikarya</taxon>
        <taxon>Ascomycota</taxon>
        <taxon>Pezizomycotina</taxon>
        <taxon>Dothideomycetes</taxon>
        <taxon>Pleosporomycetidae</taxon>
        <taxon>Pleosporales</taxon>
        <taxon>Massarineae</taxon>
        <taxon>Didymosphaeriaceae</taxon>
        <taxon>Karstenula</taxon>
    </lineage>
</organism>
<dbReference type="GO" id="GO:0000171">
    <property type="term" value="F:ribonuclease MRP activity"/>
    <property type="evidence" value="ECO:0007669"/>
    <property type="project" value="TreeGrafter"/>
</dbReference>
<sequence length="168" mass="17548">MAPLPLSTASSHPPSTPAEPRPKKRKTAPPSTLHTSTLRPQHTYFHLRLTTPTPTSPSSSSSGPAHLDPLTIRTLLTPPLQSYLGLTGAGIPIDILKSEGKDVWVRVRGEDARALQAGVGAWVGGVEGGLVPGEGGEEGSGEKRVRVAWRVVRRGGRLGGGDGGELFG</sequence>
<dbReference type="InterPro" id="IPR020347">
    <property type="entry name" value="Pop8"/>
</dbReference>
<dbReference type="GO" id="GO:0008033">
    <property type="term" value="P:tRNA processing"/>
    <property type="evidence" value="ECO:0007669"/>
    <property type="project" value="InterPro"/>
</dbReference>
<dbReference type="GO" id="GO:0034965">
    <property type="term" value="P:intronic box C/D snoRNA processing"/>
    <property type="evidence" value="ECO:0007669"/>
    <property type="project" value="TreeGrafter"/>
</dbReference>
<dbReference type="PANTHER" id="PTHR28173">
    <property type="entry name" value="RIBONUCLEASES P/MRP PROTEIN SUBUNIT POP8"/>
    <property type="match status" value="1"/>
</dbReference>
<dbReference type="GO" id="GO:0000172">
    <property type="term" value="C:ribonuclease MRP complex"/>
    <property type="evidence" value="ECO:0007669"/>
    <property type="project" value="InterPro"/>
</dbReference>
<dbReference type="Pfam" id="PF20976">
    <property type="entry name" value="Pop8"/>
    <property type="match status" value="1"/>
</dbReference>
<dbReference type="EMBL" id="MU001502">
    <property type="protein sequence ID" value="KAF2443400.1"/>
    <property type="molecule type" value="Genomic_DNA"/>
</dbReference>
<accession>A0A9P4PG47</accession>
<dbReference type="AlphaFoldDB" id="A0A9P4PG47"/>
<feature type="region of interest" description="Disordered" evidence="1">
    <location>
        <begin position="1"/>
        <end position="70"/>
    </location>
</feature>
<dbReference type="GO" id="GO:0000294">
    <property type="term" value="P:nuclear-transcribed mRNA catabolic process, RNase MRP-dependent"/>
    <property type="evidence" value="ECO:0007669"/>
    <property type="project" value="TreeGrafter"/>
</dbReference>
<evidence type="ECO:0000313" key="3">
    <source>
        <dbReference type="EMBL" id="KAF2443400.1"/>
    </source>
</evidence>
<evidence type="ECO:0000313" key="4">
    <source>
        <dbReference type="Proteomes" id="UP000799764"/>
    </source>
</evidence>
<feature type="compositionally biased region" description="Low complexity" evidence="1">
    <location>
        <begin position="1"/>
        <end position="13"/>
    </location>
</feature>
<feature type="domain" description="Ribonucleases P/MRP subunit Pop8-like" evidence="2">
    <location>
        <begin position="42"/>
        <end position="122"/>
    </location>
</feature>
<protein>
    <recommendedName>
        <fullName evidence="2">Ribonucleases P/MRP subunit Pop8-like domain-containing protein</fullName>
    </recommendedName>
</protein>
<proteinExistence type="predicted"/>
<dbReference type="PANTHER" id="PTHR28173:SF1">
    <property type="entry name" value="RIBONUCLEASES P_MRP PROTEIN SUBUNIT POP8"/>
    <property type="match status" value="1"/>
</dbReference>